<dbReference type="PROSITE" id="PS50994">
    <property type="entry name" value="INTEGRASE"/>
    <property type="match status" value="1"/>
</dbReference>
<dbReference type="SUPFAM" id="SSF53098">
    <property type="entry name" value="Ribonuclease H-like"/>
    <property type="match status" value="1"/>
</dbReference>
<dbReference type="RefSeq" id="XP_022838073.1">
    <property type="nucleotide sequence ID" value="XM_022982305.1"/>
</dbReference>
<dbReference type="GO" id="GO:0015074">
    <property type="term" value="P:DNA integration"/>
    <property type="evidence" value="ECO:0007669"/>
    <property type="project" value="InterPro"/>
</dbReference>
<dbReference type="PANTHER" id="PTHR47331:SF1">
    <property type="entry name" value="GAG-LIKE PROTEIN"/>
    <property type="match status" value="1"/>
</dbReference>
<dbReference type="Pfam" id="PF17921">
    <property type="entry name" value="Integrase_H2C2"/>
    <property type="match status" value="1"/>
</dbReference>
<dbReference type="KEGG" id="sliu:111365109"/>
<proteinExistence type="predicted"/>
<dbReference type="AlphaFoldDB" id="A0A9J7J3C4"/>
<dbReference type="Proteomes" id="UP000301870">
    <property type="component" value="Chromosome 6"/>
</dbReference>
<organism evidence="2 3">
    <name type="scientific">Spodoptera litura</name>
    <name type="common">Asian cotton leafworm</name>
    <dbReference type="NCBI Taxonomy" id="69820"/>
    <lineage>
        <taxon>Eukaryota</taxon>
        <taxon>Metazoa</taxon>
        <taxon>Ecdysozoa</taxon>
        <taxon>Arthropoda</taxon>
        <taxon>Hexapoda</taxon>
        <taxon>Insecta</taxon>
        <taxon>Pterygota</taxon>
        <taxon>Neoptera</taxon>
        <taxon>Endopterygota</taxon>
        <taxon>Lepidoptera</taxon>
        <taxon>Glossata</taxon>
        <taxon>Ditrysia</taxon>
        <taxon>Noctuoidea</taxon>
        <taxon>Noctuidae</taxon>
        <taxon>Amphipyrinae</taxon>
        <taxon>Spodoptera</taxon>
    </lineage>
</organism>
<dbReference type="OrthoDB" id="5984724at2759"/>
<dbReference type="InterPro" id="IPR036397">
    <property type="entry name" value="RNaseH_sf"/>
</dbReference>
<sequence length="550" mass="63308">MLAFELRKYALWWHGPEHLKQEKIHMETLIDEETDLESKKTINTYLTRESEENSVYQKMECFKNLPELLETITYAKRFLNLRQNQSVDIPITTEELENSLHTCIKIVQDVKFHEDIRDLKEKNKVRNTSRLKTLNPYLDTKMILRVGGRLQNANYLDLDRLHPIVLDDKNPLTFLLVADAHKKTLHGGVHLMLNYLRSRYWILKVKGLVKTYIHKCFVCAKLNARSRTQQMGELPKVRVTPARPFLHSGVDFAGPYDVLMSKGRGAKTKKSYISIFICMSTRAVHLELVGDLSSEAFIAAYRRFVSRRGRCSDLWSDQGRNFVGANKLLAEAFKEANFEFGDQISSLLAAVGTQWHFIPAYSPNFGGLWEAGVKSMKFHLKRIMNKSLTFEEMTTVLCQVEACLNSRPLCPIIESDLNNLDVLTPGHFLIGESPITIPSPSLKDVSQSSLSRWQHCQRILSNFWDRWQSEYLSRLQQRPKWQKIQEEFDRGQIVLIKTEGLPPGKWPLGRIVDKHPGPDGITRVYSVKTGTNTVRRSISKLCFLPIDSSN</sequence>
<dbReference type="InterPro" id="IPR001584">
    <property type="entry name" value="Integrase_cat-core"/>
</dbReference>
<evidence type="ECO:0000313" key="3">
    <source>
        <dbReference type="RefSeq" id="XP_022838073.1"/>
    </source>
</evidence>
<evidence type="ECO:0000313" key="2">
    <source>
        <dbReference type="Proteomes" id="UP000301870"/>
    </source>
</evidence>
<feature type="domain" description="Integrase catalytic" evidence="1">
    <location>
        <begin position="240"/>
        <end position="433"/>
    </location>
</feature>
<dbReference type="InterPro" id="IPR040676">
    <property type="entry name" value="DUF5641"/>
</dbReference>
<dbReference type="InterPro" id="IPR041588">
    <property type="entry name" value="Integrase_H2C2"/>
</dbReference>
<name>A0A9J7J3C4_SPOLT</name>
<keyword evidence="2" id="KW-1185">Reference proteome</keyword>
<gene>
    <name evidence="3" type="primary">LOC111365109</name>
</gene>
<dbReference type="InterPro" id="IPR012337">
    <property type="entry name" value="RNaseH-like_sf"/>
</dbReference>
<dbReference type="PANTHER" id="PTHR47331">
    <property type="entry name" value="PHD-TYPE DOMAIN-CONTAINING PROTEIN"/>
    <property type="match status" value="1"/>
</dbReference>
<reference evidence="3" key="1">
    <citation type="submission" date="2025-08" db="UniProtKB">
        <authorList>
            <consortium name="RefSeq"/>
        </authorList>
    </citation>
    <scope>IDENTIFICATION</scope>
    <source>
        <strain evidence="3">Ishihara</strain>
        <tissue evidence="3">Whole body</tissue>
    </source>
</reference>
<dbReference type="Gene3D" id="1.10.340.70">
    <property type="match status" value="1"/>
</dbReference>
<dbReference type="GeneID" id="111365109"/>
<dbReference type="GO" id="GO:0003676">
    <property type="term" value="F:nucleic acid binding"/>
    <property type="evidence" value="ECO:0007669"/>
    <property type="project" value="InterPro"/>
</dbReference>
<dbReference type="Gene3D" id="3.30.420.10">
    <property type="entry name" value="Ribonuclease H-like superfamily/Ribonuclease H"/>
    <property type="match status" value="1"/>
</dbReference>
<accession>A0A9J7J3C4</accession>
<protein>
    <submittedName>
        <fullName evidence="3">Uncharacterized protein LOC111365109</fullName>
    </submittedName>
</protein>
<dbReference type="Pfam" id="PF18701">
    <property type="entry name" value="DUF5641"/>
    <property type="match status" value="1"/>
</dbReference>
<evidence type="ECO:0000259" key="1">
    <source>
        <dbReference type="PROSITE" id="PS50994"/>
    </source>
</evidence>